<dbReference type="InterPro" id="IPR004101">
    <property type="entry name" value="Mur_ligase_C"/>
</dbReference>
<dbReference type="GO" id="GO:0071160">
    <property type="term" value="F:cyanophycin synthetase activity (L-aspartate-adding)"/>
    <property type="evidence" value="ECO:0007669"/>
    <property type="project" value="UniProtKB-EC"/>
</dbReference>
<dbReference type="InterPro" id="IPR044019">
    <property type="entry name" value="Cyanophycin_syn_N"/>
</dbReference>
<keyword evidence="9 13" id="KW-0067">ATP-binding</keyword>
<dbReference type="RefSeq" id="WP_090811467.1">
    <property type="nucleotide sequence ID" value="NZ_FNKX01000003.1"/>
</dbReference>
<evidence type="ECO:0000256" key="10">
    <source>
        <dbReference type="ARBA" id="ARBA00031353"/>
    </source>
</evidence>
<dbReference type="GO" id="GO:0046872">
    <property type="term" value="F:metal ion binding"/>
    <property type="evidence" value="ECO:0007669"/>
    <property type="project" value="InterPro"/>
</dbReference>
<organism evidence="15 16">
    <name type="scientific">Paraburkholderia tuberum</name>
    <dbReference type="NCBI Taxonomy" id="157910"/>
    <lineage>
        <taxon>Bacteria</taxon>
        <taxon>Pseudomonadati</taxon>
        <taxon>Pseudomonadota</taxon>
        <taxon>Betaproteobacteria</taxon>
        <taxon>Burkholderiales</taxon>
        <taxon>Burkholderiaceae</taxon>
        <taxon>Paraburkholderia</taxon>
    </lineage>
</organism>
<evidence type="ECO:0000259" key="14">
    <source>
        <dbReference type="PROSITE" id="PS50975"/>
    </source>
</evidence>
<dbReference type="InterPro" id="IPR011810">
    <property type="entry name" value="Cya_phycin_syn"/>
</dbReference>
<proteinExistence type="inferred from homology"/>
<comment type="catalytic activity">
    <reaction evidence="12">
        <text>[L-4-(L-arginin-2-N-yl)aspartate](n) + L-aspartate + ATP = [L-4-(L-arginin-2-N-yl)aspartate](n)-L-aspartate + ADP + phosphate + H(+)</text>
        <dbReference type="Rhea" id="RHEA:13277"/>
        <dbReference type="Rhea" id="RHEA-COMP:13728"/>
        <dbReference type="Rhea" id="RHEA-COMP:13733"/>
        <dbReference type="ChEBI" id="CHEBI:15378"/>
        <dbReference type="ChEBI" id="CHEBI:29991"/>
        <dbReference type="ChEBI" id="CHEBI:30616"/>
        <dbReference type="ChEBI" id="CHEBI:43474"/>
        <dbReference type="ChEBI" id="CHEBI:137986"/>
        <dbReference type="ChEBI" id="CHEBI:137990"/>
        <dbReference type="ChEBI" id="CHEBI:456216"/>
        <dbReference type="EC" id="6.3.2.29"/>
    </reaction>
</comment>
<keyword evidence="7" id="KW-0436">Ligase</keyword>
<dbReference type="GO" id="GO:0005524">
    <property type="term" value="F:ATP binding"/>
    <property type="evidence" value="ECO:0007669"/>
    <property type="project" value="UniProtKB-UniRule"/>
</dbReference>
<evidence type="ECO:0000256" key="2">
    <source>
        <dbReference type="ARBA" id="ARBA00009060"/>
    </source>
</evidence>
<evidence type="ECO:0000256" key="5">
    <source>
        <dbReference type="ARBA" id="ARBA00013005"/>
    </source>
</evidence>
<evidence type="ECO:0000256" key="4">
    <source>
        <dbReference type="ARBA" id="ARBA00012968"/>
    </source>
</evidence>
<evidence type="ECO:0000256" key="1">
    <source>
        <dbReference type="ARBA" id="ARBA00003184"/>
    </source>
</evidence>
<dbReference type="PANTHER" id="PTHR23135:SF18">
    <property type="entry name" value="CYANOPHYCIN SYNTHETASE"/>
    <property type="match status" value="1"/>
</dbReference>
<dbReference type="GO" id="GO:0071161">
    <property type="term" value="F:cyanophycin synthetase activity (L-arginine-adding)"/>
    <property type="evidence" value="ECO:0007669"/>
    <property type="project" value="UniProtKB-EC"/>
</dbReference>
<dbReference type="STRING" id="157910.SAMN05445850_7155"/>
<keyword evidence="8 13" id="KW-0547">Nucleotide-binding</keyword>
<comment type="similarity">
    <text evidence="2">In the C-terminal section; belongs to the MurCDEF family.</text>
</comment>
<dbReference type="EC" id="6.3.2.29" evidence="5"/>
<dbReference type="InterPro" id="IPR013221">
    <property type="entry name" value="Mur_ligase_cen"/>
</dbReference>
<dbReference type="SUPFAM" id="SSF53244">
    <property type="entry name" value="MurD-like peptide ligases, peptide-binding domain"/>
    <property type="match status" value="1"/>
</dbReference>
<evidence type="ECO:0000256" key="13">
    <source>
        <dbReference type="PROSITE-ProRule" id="PRU00409"/>
    </source>
</evidence>
<comment type="function">
    <text evidence="1">Catalyzes the ATP-dependent polymerization of arginine and aspartate to multi-L-arginyl-poly-L-aspartic acid (cyanophycin; a water-insoluble reserve polymer).</text>
</comment>
<dbReference type="InterPro" id="IPR036565">
    <property type="entry name" value="Mur-like_cat_sf"/>
</dbReference>
<dbReference type="Proteomes" id="UP000199365">
    <property type="component" value="Unassembled WGS sequence"/>
</dbReference>
<evidence type="ECO:0000256" key="3">
    <source>
        <dbReference type="ARBA" id="ARBA00011738"/>
    </source>
</evidence>
<dbReference type="NCBIfam" id="NF010623">
    <property type="entry name" value="PRK14016.1"/>
    <property type="match status" value="1"/>
</dbReference>
<dbReference type="EMBL" id="FNKX01000003">
    <property type="protein sequence ID" value="SDR60147.1"/>
    <property type="molecule type" value="Genomic_DNA"/>
</dbReference>
<dbReference type="Gene3D" id="3.30.470.20">
    <property type="entry name" value="ATP-grasp fold, B domain"/>
    <property type="match status" value="2"/>
</dbReference>
<dbReference type="GO" id="GO:0008716">
    <property type="term" value="F:D-alanine-D-alanine ligase activity"/>
    <property type="evidence" value="ECO:0007669"/>
    <property type="project" value="InterPro"/>
</dbReference>
<dbReference type="SUPFAM" id="SSF56059">
    <property type="entry name" value="Glutathione synthetase ATP-binding domain-like"/>
    <property type="match status" value="1"/>
</dbReference>
<evidence type="ECO:0000256" key="11">
    <source>
        <dbReference type="ARBA" id="ARBA00048094"/>
    </source>
</evidence>
<feature type="domain" description="ATP-grasp" evidence="14">
    <location>
        <begin position="233"/>
        <end position="486"/>
    </location>
</feature>
<dbReference type="Gene3D" id="3.90.190.20">
    <property type="entry name" value="Mur ligase, C-terminal domain"/>
    <property type="match status" value="1"/>
</dbReference>
<evidence type="ECO:0000313" key="15">
    <source>
        <dbReference type="EMBL" id="SDR60147.1"/>
    </source>
</evidence>
<evidence type="ECO:0000256" key="9">
    <source>
        <dbReference type="ARBA" id="ARBA00022840"/>
    </source>
</evidence>
<dbReference type="Pfam" id="PF02875">
    <property type="entry name" value="Mur_ligase_C"/>
    <property type="match status" value="1"/>
</dbReference>
<reference evidence="16" key="1">
    <citation type="submission" date="2016-10" db="EMBL/GenBank/DDBJ databases">
        <authorList>
            <person name="Varghese N."/>
            <person name="Submissions S."/>
        </authorList>
    </citation>
    <scope>NUCLEOTIDE SEQUENCE [LARGE SCALE GENOMIC DNA]</scope>
    <source>
        <strain evidence="16">DUS833</strain>
    </source>
</reference>
<dbReference type="Pfam" id="PF07478">
    <property type="entry name" value="Dala_Dala_lig_C"/>
    <property type="match status" value="1"/>
</dbReference>
<protein>
    <recommendedName>
        <fullName evidence="6">Cyanophycin synthetase</fullName>
        <ecNumber evidence="5">6.3.2.29</ecNumber>
        <ecNumber evidence="4">6.3.2.30</ecNumber>
    </recommendedName>
    <alternativeName>
        <fullName evidence="10">Cyanophycin synthase</fullName>
    </alternativeName>
</protein>
<dbReference type="SUPFAM" id="SSF53623">
    <property type="entry name" value="MurD-like peptide ligases, catalytic domain"/>
    <property type="match status" value="1"/>
</dbReference>
<dbReference type="InterPro" id="IPR011761">
    <property type="entry name" value="ATP-grasp"/>
</dbReference>
<accession>A0A1H1KDM0</accession>
<name>A0A1H1KDM0_9BURK</name>
<comment type="subunit">
    <text evidence="3">Homodimer.</text>
</comment>
<dbReference type="InterPro" id="IPR036615">
    <property type="entry name" value="Mur_ligase_C_dom_sf"/>
</dbReference>
<dbReference type="EC" id="6.3.2.30" evidence="4"/>
<dbReference type="PROSITE" id="PS50975">
    <property type="entry name" value="ATP_GRASP"/>
    <property type="match status" value="1"/>
</dbReference>
<evidence type="ECO:0000256" key="6">
    <source>
        <dbReference type="ARBA" id="ARBA00022036"/>
    </source>
</evidence>
<dbReference type="Pfam" id="PF08245">
    <property type="entry name" value="Mur_ligase_M"/>
    <property type="match status" value="1"/>
</dbReference>
<gene>
    <name evidence="15" type="ORF">SAMN05445850_7155</name>
</gene>
<sequence length="932" mass="101775">MEVKSLIAYQGPNIHAHFPVIRYTIDLGVLEEWPTGRLGQGFIDRLLGYLPGLREHGCSYQAPGGFVRRMVEGEGTWLGHVMEHVAIELQKVAGSDVSFGKTRAAGPRGHYDIVYEYLDEDVGRQAGDLSLALLEHLLPEDLKLKPERNFDDAFDFEHELDELIRYARSCDVGPSTAALVSAAMKRAIPCTRLNCGSLIRLGYGRFQKSIKASLTSETRQIAVDLASDKGETNRILRDAGLPVPRQRKVYSARDAVHGAEQIGYPVVIKPLDSNHGQGVSVEVTTSEQVELAFERAQEYSEAVLVESYIPGSDYRMLVVNDQLLAVARRIPAHVLGDGVHTIEELVEEVNQDPRRGAGHENVLTRVELDGVAERFLADKGYGPTTVPVAGEIVYLCATANLSTGGTAIDVTDSVHPDNREMAVRAIRAIGLDVGGADFITTDISAPYRETGGAMCEVNACPGLRMHLAPTEGTPRDVAGPIIDMLFPPGAPSTIPIASVTGTNGKTTTSRMLAHIMKLAGYTVGLGTTDGIYVDGRLTVKGDMTGVTSARMILADRAVDAAVLETARGGLLRRGLGYPECSVAGCLNVTADHLGLRGVETVEQMAEVKRIVIEVAKEMAVLNADDTLCLKMADHSHANRLGYVTMNAGHPLVNEHVQAGGVAVVLEEQINGHMVCLWDIGHRFPLLWTHVIPATVQGLALHNVQNAMFAAALAHGLGIDLESIRRGLRTFDNTFLQTPGRLNIYDQHPFRVILDYAHNPAAVKTMCGLVDRLGAERAKIVSLTVPGDRRDEDILEIGRIAAGHFEHYICHRDSDSRGRDHLEVPEMLRESLRKNGVGAEQIEVIADEQTANQSALEMAGPGDLLLLLSEDYTRAWEQIVRFRPNPQTGHAIDRRPIPARIRLDDLGGFKWESSSMEIIRDERGVRLAREIED</sequence>
<dbReference type="AlphaFoldDB" id="A0A1H1KDM0"/>
<dbReference type="NCBIfam" id="TIGR02068">
    <property type="entry name" value="cya_phycin_syn"/>
    <property type="match status" value="1"/>
</dbReference>
<dbReference type="Gene3D" id="3.40.1190.10">
    <property type="entry name" value="Mur-like, catalytic domain"/>
    <property type="match status" value="1"/>
</dbReference>
<dbReference type="Pfam" id="PF18921">
    <property type="entry name" value="Cyanophycin_syn"/>
    <property type="match status" value="1"/>
</dbReference>
<evidence type="ECO:0000256" key="7">
    <source>
        <dbReference type="ARBA" id="ARBA00022598"/>
    </source>
</evidence>
<dbReference type="InterPro" id="IPR011095">
    <property type="entry name" value="Dala_Dala_lig_C"/>
</dbReference>
<keyword evidence="16" id="KW-1185">Reference proteome</keyword>
<evidence type="ECO:0000256" key="8">
    <source>
        <dbReference type="ARBA" id="ARBA00022741"/>
    </source>
</evidence>
<comment type="catalytic activity">
    <reaction evidence="11">
        <text>[L-4-(L-arginin-2-N-yl)aspartate](n)-L-aspartate + L-arginine + ATP = [L-4-(L-arginin-2-N-yl)aspartate](n+1) + ADP + phosphate + H(+)</text>
        <dbReference type="Rhea" id="RHEA:23888"/>
        <dbReference type="Rhea" id="RHEA-COMP:13732"/>
        <dbReference type="Rhea" id="RHEA-COMP:13733"/>
        <dbReference type="ChEBI" id="CHEBI:15378"/>
        <dbReference type="ChEBI" id="CHEBI:30616"/>
        <dbReference type="ChEBI" id="CHEBI:32682"/>
        <dbReference type="ChEBI" id="CHEBI:43474"/>
        <dbReference type="ChEBI" id="CHEBI:137986"/>
        <dbReference type="ChEBI" id="CHEBI:137990"/>
        <dbReference type="ChEBI" id="CHEBI:456216"/>
        <dbReference type="EC" id="6.3.2.30"/>
    </reaction>
</comment>
<dbReference type="PANTHER" id="PTHR23135">
    <property type="entry name" value="MUR LIGASE FAMILY MEMBER"/>
    <property type="match status" value="1"/>
</dbReference>
<evidence type="ECO:0000313" key="16">
    <source>
        <dbReference type="Proteomes" id="UP000199365"/>
    </source>
</evidence>
<evidence type="ECO:0000256" key="12">
    <source>
        <dbReference type="ARBA" id="ARBA00048425"/>
    </source>
</evidence>